<evidence type="ECO:0000256" key="1">
    <source>
        <dbReference type="SAM" id="Phobius"/>
    </source>
</evidence>
<evidence type="ECO:0000313" key="3">
    <source>
        <dbReference type="Proteomes" id="UP000179221"/>
    </source>
</evidence>
<dbReference type="InterPro" id="IPR043715">
    <property type="entry name" value="DUF5656"/>
</dbReference>
<feature type="transmembrane region" description="Helical" evidence="1">
    <location>
        <begin position="179"/>
        <end position="200"/>
    </location>
</feature>
<feature type="transmembrane region" description="Helical" evidence="1">
    <location>
        <begin position="85"/>
        <end position="112"/>
    </location>
</feature>
<dbReference type="EMBL" id="MGGL01000004">
    <property type="protein sequence ID" value="OGM27339.1"/>
    <property type="molecule type" value="Genomic_DNA"/>
</dbReference>
<keyword evidence="1" id="KW-0472">Membrane</keyword>
<dbReference type="Proteomes" id="UP000179221">
    <property type="component" value="Unassembled WGS sequence"/>
</dbReference>
<feature type="transmembrane region" description="Helical" evidence="1">
    <location>
        <begin position="124"/>
        <end position="143"/>
    </location>
</feature>
<dbReference type="Pfam" id="PF18900">
    <property type="entry name" value="DUF5656"/>
    <property type="match status" value="1"/>
</dbReference>
<keyword evidence="1" id="KW-0812">Transmembrane</keyword>
<feature type="transmembrane region" description="Helical" evidence="1">
    <location>
        <begin position="206"/>
        <end position="226"/>
    </location>
</feature>
<reference evidence="2 3" key="1">
    <citation type="journal article" date="2016" name="Nat. Commun.">
        <title>Thousands of microbial genomes shed light on interconnected biogeochemical processes in an aquifer system.</title>
        <authorList>
            <person name="Anantharaman K."/>
            <person name="Brown C.T."/>
            <person name="Hug L.A."/>
            <person name="Sharon I."/>
            <person name="Castelle C.J."/>
            <person name="Probst A.J."/>
            <person name="Thomas B.C."/>
            <person name="Singh A."/>
            <person name="Wilkins M.J."/>
            <person name="Karaoz U."/>
            <person name="Brodie E.L."/>
            <person name="Williams K.H."/>
            <person name="Hubbard S.S."/>
            <person name="Banfield J.F."/>
        </authorList>
    </citation>
    <scope>NUCLEOTIDE SEQUENCE [LARGE SCALE GENOMIC DNA]</scope>
</reference>
<gene>
    <name evidence="2" type="ORF">A2628_00865</name>
</gene>
<feature type="transmembrane region" description="Helical" evidence="1">
    <location>
        <begin position="238"/>
        <end position="257"/>
    </location>
</feature>
<feature type="transmembrane region" description="Helical" evidence="1">
    <location>
        <begin position="30"/>
        <end position="47"/>
    </location>
</feature>
<accession>A0A1F7YKC9</accession>
<feature type="transmembrane region" description="Helical" evidence="1">
    <location>
        <begin position="149"/>
        <end position="172"/>
    </location>
</feature>
<feature type="transmembrane region" description="Helical" evidence="1">
    <location>
        <begin position="7"/>
        <end position="24"/>
    </location>
</feature>
<proteinExistence type="predicted"/>
<evidence type="ECO:0000313" key="2">
    <source>
        <dbReference type="EMBL" id="OGM27339.1"/>
    </source>
</evidence>
<dbReference type="AlphaFoldDB" id="A0A1F7YKC9"/>
<comment type="caution">
    <text evidence="2">The sequence shown here is derived from an EMBL/GenBank/DDBJ whole genome shotgun (WGS) entry which is preliminary data.</text>
</comment>
<keyword evidence="1" id="KW-1133">Transmembrane helix</keyword>
<feature type="transmembrane region" description="Helical" evidence="1">
    <location>
        <begin position="59"/>
        <end position="79"/>
    </location>
</feature>
<sequence>MSKRKRFVVTSVLLSLGFFVIQFIDIQTYKFIGMGVLCLLTLVLFIWSLREGLGKNLTLLTLILPVSFTASVGLFWFLLPASWLLRIPVILFFAAGTYALSLTSNIFTVSAIRTIALLRAAKGVGFLLTLVVMFLIYDTIFSLRTGMLITSSLVFLSSLILFLQGFWTVILTNYFSNKLVMISIITSLVVSESVISIYFWPVTVVVGSLFLTIVSYVLLGLGQAMLEGRLFRQTVREYLLVGTVVFIVMFLSTHWAGS</sequence>
<organism evidence="2 3">
    <name type="scientific">Candidatus Woesebacteria bacterium RIFCSPHIGHO2_01_FULL_40_22</name>
    <dbReference type="NCBI Taxonomy" id="1802499"/>
    <lineage>
        <taxon>Bacteria</taxon>
        <taxon>Candidatus Woeseibacteriota</taxon>
    </lineage>
</organism>
<protein>
    <submittedName>
        <fullName evidence="2">Uncharacterized protein</fullName>
    </submittedName>
</protein>
<name>A0A1F7YKC9_9BACT</name>